<evidence type="ECO:0000259" key="2">
    <source>
        <dbReference type="Pfam" id="PF00535"/>
    </source>
</evidence>
<evidence type="ECO:0000313" key="4">
    <source>
        <dbReference type="Proteomes" id="UP000179524"/>
    </source>
</evidence>
<feature type="domain" description="Glycosyltransferase 2-like" evidence="2">
    <location>
        <begin position="222"/>
        <end position="343"/>
    </location>
</feature>
<dbReference type="InterPro" id="IPR029044">
    <property type="entry name" value="Nucleotide-diphossugar_trans"/>
</dbReference>
<gene>
    <name evidence="3" type="ORF">BKP37_16520</name>
</gene>
<dbReference type="PANTHER" id="PTHR22916">
    <property type="entry name" value="GLYCOSYLTRANSFERASE"/>
    <property type="match status" value="1"/>
</dbReference>
<evidence type="ECO:0000256" key="1">
    <source>
        <dbReference type="ARBA" id="ARBA00006739"/>
    </source>
</evidence>
<dbReference type="Pfam" id="PF00535">
    <property type="entry name" value="Glycos_transf_2"/>
    <property type="match status" value="1"/>
</dbReference>
<dbReference type="AlphaFoldDB" id="A0A1S2LFK7"/>
<dbReference type="InterPro" id="IPR001173">
    <property type="entry name" value="Glyco_trans_2-like"/>
</dbReference>
<dbReference type="EMBL" id="MLQR01000043">
    <property type="protein sequence ID" value="OIJ11288.1"/>
    <property type="molecule type" value="Genomic_DNA"/>
</dbReference>
<evidence type="ECO:0000313" key="3">
    <source>
        <dbReference type="EMBL" id="OIJ11288.1"/>
    </source>
</evidence>
<dbReference type="Gene3D" id="3.90.550.10">
    <property type="entry name" value="Spore Coat Polysaccharide Biosynthesis Protein SpsA, Chain A"/>
    <property type="match status" value="1"/>
</dbReference>
<dbReference type="PANTHER" id="PTHR22916:SF3">
    <property type="entry name" value="UDP-GLCNAC:BETAGAL BETA-1,3-N-ACETYLGLUCOSAMINYLTRANSFERASE-LIKE PROTEIN 1"/>
    <property type="match status" value="1"/>
</dbReference>
<organism evidence="3 4">
    <name type="scientific">Anaerobacillus alkalilacustris</name>
    <dbReference type="NCBI Taxonomy" id="393763"/>
    <lineage>
        <taxon>Bacteria</taxon>
        <taxon>Bacillati</taxon>
        <taxon>Bacillota</taxon>
        <taxon>Bacilli</taxon>
        <taxon>Bacillales</taxon>
        <taxon>Bacillaceae</taxon>
        <taxon>Anaerobacillus</taxon>
    </lineage>
</organism>
<dbReference type="CDD" id="cd00761">
    <property type="entry name" value="Glyco_tranf_GTA_type"/>
    <property type="match status" value="1"/>
</dbReference>
<comment type="similarity">
    <text evidence="1">Belongs to the glycosyltransferase 2 family.</text>
</comment>
<keyword evidence="4" id="KW-1185">Reference proteome</keyword>
<name>A0A1S2LFK7_9BACI</name>
<dbReference type="GO" id="GO:0016758">
    <property type="term" value="F:hexosyltransferase activity"/>
    <property type="evidence" value="ECO:0007669"/>
    <property type="project" value="UniProtKB-ARBA"/>
</dbReference>
<accession>A0A1S2LFK7</accession>
<dbReference type="SUPFAM" id="SSF53448">
    <property type="entry name" value="Nucleotide-diphospho-sugar transferases"/>
    <property type="match status" value="1"/>
</dbReference>
<reference evidence="3 4" key="1">
    <citation type="submission" date="2016-10" db="EMBL/GenBank/DDBJ databases">
        <title>Draft genome sequences of four alkaliphilic bacteria belonging to the Anaerobacillus genus.</title>
        <authorList>
            <person name="Bassil N.M."/>
            <person name="Lloyd J.R."/>
        </authorList>
    </citation>
    <scope>NUCLEOTIDE SEQUENCE [LARGE SCALE GENOMIC DNA]</scope>
    <source>
        <strain evidence="3 4">DSM 18345</strain>
    </source>
</reference>
<proteinExistence type="inferred from homology"/>
<dbReference type="Proteomes" id="UP000179524">
    <property type="component" value="Unassembled WGS sequence"/>
</dbReference>
<sequence>MLLRSTSKFAQWSFYSMLNSKQRNFIKNIISNKQKRLIRSLLVRGHSEWSQVDELKHRLYSQGFSKKAYDDLNLLLTKAKDMFQKKQIAWILAQWHANHYSKEDAKHCLHYLKIATEGEKDQLQLRSIAIIEAESYELLGDVETAKMILTRVIKDDPHPDLYLAYANLEASLTKRTAWINRALEHFQLSPISFIHSETETVYDRLHSKKEKFTQKEALPKVSVLIPTYNDEERIKTALNSILSQTWENLEVLVVDDCSTDGTIQVVEQYSKKDVRVKLIKAEKNGGAYVARNLALKEATGEFVTINDSDDWSHPEKIEKQVLNLMHNPTVIGNTSQQARATNDVKFYRRGKPGLYIFSNISSFMFRRHPVFEKIGYWDSVRFGADVEFIKRIKKVFGEKAVIDLETGPLSLQRQSPTSLTGNSAFGYQGFFMGARKEYVESHETFHETRNDLRYEFPQQIRPFPVPEPMRPIKEAKINGRRKFDVVIVSDFRDHSGPVDLIVEEIQKQKQHAARIGFIQLYQYDLNSHRDMSVKIRELIDGRQIQMLVYGEKIATDHLLLLHPPVLQEEQKYVPDVVASKVTVIINVIPLTNETIRSPQSDFVHCQDRLKAYFGKQPMWVPLNTEIRQALLEHYRGELPVQISSENWK</sequence>
<protein>
    <recommendedName>
        <fullName evidence="2">Glycosyltransferase 2-like domain-containing protein</fullName>
    </recommendedName>
</protein>
<comment type="caution">
    <text evidence="3">The sequence shown here is derived from an EMBL/GenBank/DDBJ whole genome shotgun (WGS) entry which is preliminary data.</text>
</comment>